<evidence type="ECO:0000256" key="8">
    <source>
        <dbReference type="ARBA" id="ARBA00023180"/>
    </source>
</evidence>
<evidence type="ECO:0000256" key="6">
    <source>
        <dbReference type="ARBA" id="ARBA00022989"/>
    </source>
</evidence>
<evidence type="ECO:0000256" key="1">
    <source>
        <dbReference type="ARBA" id="ARBA00004167"/>
    </source>
</evidence>
<evidence type="ECO:0000256" key="3">
    <source>
        <dbReference type="ARBA" id="ARBA00022676"/>
    </source>
</evidence>
<dbReference type="InterPro" id="IPR038578">
    <property type="entry name" value="GT29-like_sf"/>
</dbReference>
<keyword evidence="3" id="KW-0328">Glycosyltransferase</keyword>
<keyword evidence="5" id="KW-0812">Transmembrane</keyword>
<gene>
    <name evidence="9" type="ORF">HELGO_WM7618</name>
</gene>
<dbReference type="GO" id="GO:0012505">
    <property type="term" value="C:endomembrane system"/>
    <property type="evidence" value="ECO:0007669"/>
    <property type="project" value="UniProtKB-SubCell"/>
</dbReference>
<keyword evidence="7" id="KW-0472">Membrane</keyword>
<reference evidence="9" key="1">
    <citation type="submission" date="2020-01" db="EMBL/GenBank/DDBJ databases">
        <authorList>
            <person name="Meier V. D."/>
            <person name="Meier V D."/>
        </authorList>
    </citation>
    <scope>NUCLEOTIDE SEQUENCE</scope>
    <source>
        <strain evidence="9">HLG_WM_MAG_09</strain>
    </source>
</reference>
<dbReference type="GO" id="GO:0008373">
    <property type="term" value="F:sialyltransferase activity"/>
    <property type="evidence" value="ECO:0007669"/>
    <property type="project" value="InterPro"/>
</dbReference>
<comment type="subcellular location">
    <subcellularLocation>
        <location evidence="2">Endomembrane system</location>
    </subcellularLocation>
    <subcellularLocation>
        <location evidence="1">Membrane</location>
        <topology evidence="1">Single-pass membrane protein</topology>
    </subcellularLocation>
</comment>
<evidence type="ECO:0000256" key="2">
    <source>
        <dbReference type="ARBA" id="ARBA00004308"/>
    </source>
</evidence>
<name>A0A6S6U9B9_9GAMM</name>
<dbReference type="AlphaFoldDB" id="A0A6S6U9B9"/>
<evidence type="ECO:0000313" key="9">
    <source>
        <dbReference type="EMBL" id="CAA6829786.1"/>
    </source>
</evidence>
<sequence>MISFNWFLGHYWGFRGRRARAAGRYSRETLRLYWNAWQASGKGDDLLSLLLFRRDLGLDLTYQWSGLLSASFNTLGRSRRVLACSLLLEFNEHCSDRNSLNINDANNIQLPATLHCVKEFYSLTSMQQSLVRIYDEQVDWQNSFHFQLCQWVKAKGICVVGNAANMTGSFLGEAINRHGCIVRFNVFYAEGVLAEDVGEGLDVWCVTPSFKSGQKPSIKWSVLLGPELQFRTVNWSGFVSLLNDDGKILTVPKVVWRGLVKELGSPPSAGIAFLAYLRFLLGSFEGISVAGFGGLTAVSSGKNQVYHHTTPKHKASPRHNWAGEQKLMHSWLAKGLTSLHDK</sequence>
<organism evidence="9">
    <name type="scientific">uncultured Thiotrichaceae bacterium</name>
    <dbReference type="NCBI Taxonomy" id="298394"/>
    <lineage>
        <taxon>Bacteria</taxon>
        <taxon>Pseudomonadati</taxon>
        <taxon>Pseudomonadota</taxon>
        <taxon>Gammaproteobacteria</taxon>
        <taxon>Thiotrichales</taxon>
        <taxon>Thiotrichaceae</taxon>
        <taxon>environmental samples</taxon>
    </lineage>
</organism>
<evidence type="ECO:0000256" key="5">
    <source>
        <dbReference type="ARBA" id="ARBA00022692"/>
    </source>
</evidence>
<dbReference type="GO" id="GO:0016020">
    <property type="term" value="C:membrane"/>
    <property type="evidence" value="ECO:0007669"/>
    <property type="project" value="UniProtKB-SubCell"/>
</dbReference>
<dbReference type="InterPro" id="IPR001675">
    <property type="entry name" value="Glyco_trans_29"/>
</dbReference>
<keyword evidence="6" id="KW-1133">Transmembrane helix</keyword>
<evidence type="ECO:0000256" key="4">
    <source>
        <dbReference type="ARBA" id="ARBA00022679"/>
    </source>
</evidence>
<keyword evidence="4" id="KW-0808">Transferase</keyword>
<proteinExistence type="predicted"/>
<keyword evidence="8" id="KW-0325">Glycoprotein</keyword>
<dbReference type="EMBL" id="CACVAT010000546">
    <property type="protein sequence ID" value="CAA6829786.1"/>
    <property type="molecule type" value="Genomic_DNA"/>
</dbReference>
<evidence type="ECO:0000256" key="7">
    <source>
        <dbReference type="ARBA" id="ARBA00023136"/>
    </source>
</evidence>
<accession>A0A6S6U9B9</accession>
<dbReference type="Gene3D" id="3.90.1480.20">
    <property type="entry name" value="Glycosyl transferase family 29"/>
    <property type="match status" value="1"/>
</dbReference>
<dbReference type="Pfam" id="PF00777">
    <property type="entry name" value="Glyco_transf_29"/>
    <property type="match status" value="1"/>
</dbReference>
<protein>
    <submittedName>
        <fullName evidence="9">Uncharacterized protein</fullName>
    </submittedName>
</protein>